<name>A0ACB9S3J7_9MYRT</name>
<dbReference type="Proteomes" id="UP001057402">
    <property type="component" value="Chromosome 2"/>
</dbReference>
<protein>
    <submittedName>
        <fullName evidence="1">Uncharacterized protein</fullName>
    </submittedName>
</protein>
<gene>
    <name evidence="1" type="ORF">MLD38_003999</name>
</gene>
<accession>A0ACB9S3J7</accession>
<proteinExistence type="predicted"/>
<reference evidence="2" key="1">
    <citation type="journal article" date="2023" name="Front. Plant Sci.">
        <title>Chromosomal-level genome assembly of Melastoma candidum provides insights into trichome evolution.</title>
        <authorList>
            <person name="Zhong Y."/>
            <person name="Wu W."/>
            <person name="Sun C."/>
            <person name="Zou P."/>
            <person name="Liu Y."/>
            <person name="Dai S."/>
            <person name="Zhou R."/>
        </authorList>
    </citation>
    <scope>NUCLEOTIDE SEQUENCE [LARGE SCALE GENOMIC DNA]</scope>
</reference>
<organism evidence="1 2">
    <name type="scientific">Melastoma candidum</name>
    <dbReference type="NCBI Taxonomy" id="119954"/>
    <lineage>
        <taxon>Eukaryota</taxon>
        <taxon>Viridiplantae</taxon>
        <taxon>Streptophyta</taxon>
        <taxon>Embryophyta</taxon>
        <taxon>Tracheophyta</taxon>
        <taxon>Spermatophyta</taxon>
        <taxon>Magnoliopsida</taxon>
        <taxon>eudicotyledons</taxon>
        <taxon>Gunneridae</taxon>
        <taxon>Pentapetalae</taxon>
        <taxon>rosids</taxon>
        <taxon>malvids</taxon>
        <taxon>Myrtales</taxon>
        <taxon>Melastomataceae</taxon>
        <taxon>Melastomatoideae</taxon>
        <taxon>Melastomateae</taxon>
        <taxon>Melastoma</taxon>
    </lineage>
</organism>
<sequence>MVDSLGKSGSESSAKWMLESIEIDRVADVPADSVRVGGDNVLDGKEEGQSGSAGSARKVRWQDEAAKTGTSAASAKKGTKSLRFLDKTISGRETEAWKSVEKRFGQFAVDGRLSKDKFGACVGMGDSKEFAGELFDTLARRRKISPTNGITQEEVRMFWEDITNGDIDARLQIFFDMCDKNGDGKLSEEEVKEVIMLSASANKLSKLKQQAASYAALIMEELDPDQLGYIEMWQLETLLREMVTSEEGNKLTKKSHTLTKTMIPRRYRTPVSRFFLKTQELLQENWKRVWVVILWLSINLALFVWKFREYEKRSAFQIMGYCLCFAKGAAETLKFNMALILIPVCRRTLTNLRSTALNQIFPFDDNINFHKLIALAIVIGSSVHIIMHVTCDFPRLISCPNQKFLRYVGPNFDYKQPTYLDLVESIPGVTGIVITVLMAFSFTLATHSFRRNVIKLPWPLHHLAGFNAFWYAHHLLFVVYVLLIVHGYFLFLNRNWYSKTTWVYLMIPLTMYVMERVVPALDERNHRVNVIKAVIYTGNVLALYMTKPPGFKYKSGMYTFIKCPDISIFEWHPFSITSAPGDDYLSVHIRTLGDWTSELKNRFAQVCQPPEKQARRGSLVRMETKAVSDYDYRQASFPKILIKGPYGAPAQNYKKYDILLLIGLGIGATPFVSIIKDLLNQIKPHHLLEDLIFDYLSDGQERSQNQLPGANKKGPERAYFYWVTREQCSFEWFKGVMDDIADYDVNHIIEMHNYLTSVYEEGDARSALIAMVQKLQHAKNGVDVVSESRIRTHFARPNWKKVFSQLASDHPSSRIGVFYCGSPTLTKQLKTLCQEFSLNTSTRFHFHKENF</sequence>
<evidence type="ECO:0000313" key="1">
    <source>
        <dbReference type="EMBL" id="KAI4386026.1"/>
    </source>
</evidence>
<evidence type="ECO:0000313" key="2">
    <source>
        <dbReference type="Proteomes" id="UP001057402"/>
    </source>
</evidence>
<comment type="caution">
    <text evidence="1">The sequence shown here is derived from an EMBL/GenBank/DDBJ whole genome shotgun (WGS) entry which is preliminary data.</text>
</comment>
<dbReference type="EMBL" id="CM042881">
    <property type="protein sequence ID" value="KAI4386026.1"/>
    <property type="molecule type" value="Genomic_DNA"/>
</dbReference>
<keyword evidence="2" id="KW-1185">Reference proteome</keyword>